<dbReference type="AlphaFoldDB" id="A0AAI8FM39"/>
<keyword evidence="2" id="KW-1185">Reference proteome</keyword>
<dbReference type="EMBL" id="CP008726">
    <property type="protein sequence ID" value="AIO65435.1"/>
    <property type="molecule type" value="Genomic_DNA"/>
</dbReference>
<proteinExistence type="predicted"/>
<organism evidence="1 2">
    <name type="scientific">Burkholderia oklahomensis</name>
    <dbReference type="NCBI Taxonomy" id="342113"/>
    <lineage>
        <taxon>Bacteria</taxon>
        <taxon>Pseudomonadati</taxon>
        <taxon>Pseudomonadota</taxon>
        <taxon>Betaproteobacteria</taxon>
        <taxon>Burkholderiales</taxon>
        <taxon>Burkholderiaceae</taxon>
        <taxon>Burkholderia</taxon>
        <taxon>pseudomallei group</taxon>
    </lineage>
</organism>
<dbReference type="KEGG" id="bok:DM82_43"/>
<sequence length="30" mass="3396">MSKFVKRASDANVKKSDVIILNCIFNVKLN</sequence>
<gene>
    <name evidence="1" type="ORF">DM82_43</name>
</gene>
<dbReference type="Proteomes" id="UP000029424">
    <property type="component" value="Chromosome 1"/>
</dbReference>
<accession>A0AAI8FM39</accession>
<evidence type="ECO:0000313" key="2">
    <source>
        <dbReference type="Proteomes" id="UP000029424"/>
    </source>
</evidence>
<evidence type="ECO:0000313" key="1">
    <source>
        <dbReference type="EMBL" id="AIO65435.1"/>
    </source>
</evidence>
<reference evidence="1 2" key="1">
    <citation type="submission" date="2014-06" db="EMBL/GenBank/DDBJ databases">
        <authorList>
            <person name="Bishop-Lilly K.A."/>
            <person name="Broomall S.M."/>
            <person name="Chain P.S."/>
            <person name="Chertkov O."/>
            <person name="Coyne S.R."/>
            <person name="Daligault H.E."/>
            <person name="Davenport K.W."/>
            <person name="Erkkila T."/>
            <person name="Frey K.G."/>
            <person name="Gibbons H.S."/>
            <person name="Gu W."/>
            <person name="Jaissle J."/>
            <person name="Johnson S.L."/>
            <person name="Koroleva G.I."/>
            <person name="Ladner J.T."/>
            <person name="Lo C.-C."/>
            <person name="Minogue T.D."/>
            <person name="Munk C."/>
            <person name="Palacios G.F."/>
            <person name="Redden C.L."/>
            <person name="Rosenzweig C.N."/>
            <person name="Scholz M.B."/>
            <person name="Teshima H."/>
            <person name="Xu Y."/>
        </authorList>
    </citation>
    <scope>NUCLEOTIDE SEQUENCE [LARGE SCALE GENOMIC DNA]</scope>
    <source>
        <strain evidence="1 2">EO147</strain>
    </source>
</reference>
<name>A0AAI8FM39_9BURK</name>
<protein>
    <submittedName>
        <fullName evidence="1">Uncharacterized protein</fullName>
    </submittedName>
</protein>